<dbReference type="SUPFAM" id="SSF53335">
    <property type="entry name" value="S-adenosyl-L-methionine-dependent methyltransferases"/>
    <property type="match status" value="1"/>
</dbReference>
<dbReference type="AlphaFoldDB" id="A0A250IH11"/>
<protein>
    <submittedName>
        <fullName evidence="5">Methyltransferase</fullName>
    </submittedName>
</protein>
<dbReference type="InterPro" id="IPR029063">
    <property type="entry name" value="SAM-dependent_MTases_sf"/>
</dbReference>
<evidence type="ECO:0000256" key="2">
    <source>
        <dbReference type="ARBA" id="ARBA00022603"/>
    </source>
</evidence>
<feature type="domain" description="Methyltransferase type 11" evidence="4">
    <location>
        <begin position="40"/>
        <end position="134"/>
    </location>
</feature>
<proteinExistence type="inferred from homology"/>
<dbReference type="RefSeq" id="WP_095978900.1">
    <property type="nucleotide sequence ID" value="NZ_CP022163.1"/>
</dbReference>
<dbReference type="GO" id="GO:0032259">
    <property type="term" value="P:methylation"/>
    <property type="evidence" value="ECO:0007669"/>
    <property type="project" value="UniProtKB-KW"/>
</dbReference>
<name>A0A250IH11_9BACT</name>
<dbReference type="InterPro" id="IPR051052">
    <property type="entry name" value="Diverse_substrate_MTase"/>
</dbReference>
<reference evidence="5 6" key="1">
    <citation type="submission" date="2017-06" db="EMBL/GenBank/DDBJ databases">
        <authorList>
            <person name="Kim H.J."/>
            <person name="Triplett B.A."/>
        </authorList>
    </citation>
    <scope>NUCLEOTIDE SEQUENCE [LARGE SCALE GENOMIC DNA]</scope>
    <source>
        <strain evidence="5 6">DSM 14713</strain>
    </source>
</reference>
<gene>
    <name evidence="5" type="ORF">MEBOL_003908</name>
</gene>
<dbReference type="KEGG" id="mbd:MEBOL_003908"/>
<organism evidence="5 6">
    <name type="scientific">Melittangium boletus DSM 14713</name>
    <dbReference type="NCBI Taxonomy" id="1294270"/>
    <lineage>
        <taxon>Bacteria</taxon>
        <taxon>Pseudomonadati</taxon>
        <taxon>Myxococcota</taxon>
        <taxon>Myxococcia</taxon>
        <taxon>Myxococcales</taxon>
        <taxon>Cystobacterineae</taxon>
        <taxon>Archangiaceae</taxon>
        <taxon>Melittangium</taxon>
    </lineage>
</organism>
<sequence>MRVDFGRTADDYVKHRAGFPESFFQRLAREGVLRAGLRALDVGTGTGTVARGLARWGCLVTAVDPSASMLDGARSLASEAELSIDWRLATAEHTGLPEGSVDLAVAGQCWHWFDRPAAAREAARVLVPGGRLVIAHLDWLAMPGNVVEATEGLLDVFNPQLVSPDVRFGHGVGVYPAWFQDLSRAGFQSLESFSFDVLLPYTPESWRGRMRASNKVGASLPPDAVARFDAALASLLAERFPGDSLAIPHRVFALVATRP</sequence>
<evidence type="ECO:0000313" key="5">
    <source>
        <dbReference type="EMBL" id="ATB30447.1"/>
    </source>
</evidence>
<keyword evidence="6" id="KW-1185">Reference proteome</keyword>
<dbReference type="CDD" id="cd02440">
    <property type="entry name" value="AdoMet_MTases"/>
    <property type="match status" value="1"/>
</dbReference>
<evidence type="ECO:0000256" key="3">
    <source>
        <dbReference type="ARBA" id="ARBA00022679"/>
    </source>
</evidence>
<evidence type="ECO:0000256" key="1">
    <source>
        <dbReference type="ARBA" id="ARBA00008361"/>
    </source>
</evidence>
<dbReference type="Gene3D" id="3.40.50.150">
    <property type="entry name" value="Vaccinia Virus protein VP39"/>
    <property type="match status" value="1"/>
</dbReference>
<evidence type="ECO:0000313" key="6">
    <source>
        <dbReference type="Proteomes" id="UP000217289"/>
    </source>
</evidence>
<dbReference type="GO" id="GO:0008757">
    <property type="term" value="F:S-adenosylmethionine-dependent methyltransferase activity"/>
    <property type="evidence" value="ECO:0007669"/>
    <property type="project" value="InterPro"/>
</dbReference>
<evidence type="ECO:0000259" key="4">
    <source>
        <dbReference type="Pfam" id="PF08241"/>
    </source>
</evidence>
<dbReference type="Pfam" id="PF08241">
    <property type="entry name" value="Methyltransf_11"/>
    <property type="match status" value="1"/>
</dbReference>
<keyword evidence="3 5" id="KW-0808">Transferase</keyword>
<dbReference type="EMBL" id="CP022163">
    <property type="protein sequence ID" value="ATB30447.1"/>
    <property type="molecule type" value="Genomic_DNA"/>
</dbReference>
<dbReference type="PANTHER" id="PTHR44942">
    <property type="entry name" value="METHYLTRANSF_11 DOMAIN-CONTAINING PROTEIN"/>
    <property type="match status" value="1"/>
</dbReference>
<accession>A0A250IH11</accession>
<dbReference type="OrthoDB" id="9797252at2"/>
<keyword evidence="2 5" id="KW-0489">Methyltransferase</keyword>
<dbReference type="PANTHER" id="PTHR44942:SF4">
    <property type="entry name" value="METHYLTRANSFERASE TYPE 11 DOMAIN-CONTAINING PROTEIN"/>
    <property type="match status" value="1"/>
</dbReference>
<comment type="similarity">
    <text evidence="1">Belongs to the methyltransferase superfamily.</text>
</comment>
<dbReference type="Proteomes" id="UP000217289">
    <property type="component" value="Chromosome"/>
</dbReference>
<dbReference type="InterPro" id="IPR013216">
    <property type="entry name" value="Methyltransf_11"/>
</dbReference>